<protein>
    <recommendedName>
        <fullName evidence="1">DUF4296 domain-containing protein</fullName>
    </recommendedName>
</protein>
<dbReference type="Proteomes" id="UP000182367">
    <property type="component" value="Unassembled WGS sequence"/>
</dbReference>
<dbReference type="Pfam" id="PF14129">
    <property type="entry name" value="DUF4296"/>
    <property type="match status" value="1"/>
</dbReference>
<reference evidence="2 7" key="4">
    <citation type="submission" date="2019-07" db="EMBL/GenBank/DDBJ databases">
        <title>Whole genome shotgun sequence of Flavobacterium glycines NBRC 105008.</title>
        <authorList>
            <person name="Hosoyama A."/>
            <person name="Uohara A."/>
            <person name="Ohji S."/>
            <person name="Ichikawa N."/>
        </authorList>
    </citation>
    <scope>NUCLEOTIDE SEQUENCE [LARGE SCALE GENOMIC DNA]</scope>
    <source>
        <strain evidence="2 7">NBRC 105008</strain>
    </source>
</reference>
<proteinExistence type="predicted"/>
<dbReference type="RefSeq" id="WP_083189310.1">
    <property type="nucleotide sequence ID" value="NZ_BJVF01000001.1"/>
</dbReference>
<dbReference type="PROSITE" id="PS51257">
    <property type="entry name" value="PROKAR_LIPOPROTEIN"/>
    <property type="match status" value="1"/>
</dbReference>
<dbReference type="Proteomes" id="UP000093226">
    <property type="component" value="Unassembled WGS sequence"/>
</dbReference>
<evidence type="ECO:0000313" key="6">
    <source>
        <dbReference type="Proteomes" id="UP000182367"/>
    </source>
</evidence>
<evidence type="ECO:0000313" key="3">
    <source>
        <dbReference type="EMBL" id="OCB72586.1"/>
    </source>
</evidence>
<dbReference type="AlphaFoldDB" id="A0A1B9DSB7"/>
<reference evidence="3" key="2">
    <citation type="submission" date="2016-03" db="EMBL/GenBank/DDBJ databases">
        <authorList>
            <person name="Ploux O."/>
        </authorList>
    </citation>
    <scope>NUCLEOTIDE SEQUENCE</scope>
    <source>
        <strain evidence="3">NBRC 105008</strain>
    </source>
</reference>
<evidence type="ECO:0000313" key="7">
    <source>
        <dbReference type="Proteomes" id="UP000321579"/>
    </source>
</evidence>
<evidence type="ECO:0000259" key="1">
    <source>
        <dbReference type="Pfam" id="PF14129"/>
    </source>
</evidence>
<dbReference type="InterPro" id="IPR025381">
    <property type="entry name" value="DUF4296"/>
</dbReference>
<dbReference type="EMBL" id="LVEO01000013">
    <property type="protein sequence ID" value="OCB72586.1"/>
    <property type="molecule type" value="Genomic_DNA"/>
</dbReference>
<keyword evidence="6" id="KW-1185">Reference proteome</keyword>
<dbReference type="Proteomes" id="UP000321579">
    <property type="component" value="Unassembled WGS sequence"/>
</dbReference>
<dbReference type="STRING" id="551990.SAMN05192550_0895"/>
<dbReference type="OrthoDB" id="1525222at2"/>
<dbReference type="EMBL" id="BJVF01000001">
    <property type="protein sequence ID" value="GEL10082.1"/>
    <property type="molecule type" value="Genomic_DNA"/>
</dbReference>
<evidence type="ECO:0000313" key="5">
    <source>
        <dbReference type="Proteomes" id="UP000093226"/>
    </source>
</evidence>
<sequence>MKKAVSFLVLIMLFFSCKDDAVKKPERLIDKEVMENIIYDLSLLDAIKYNEPATTENYKVNPKEFIFRKYKVDSAQFAQNNIYYASDFEVYKAMYDSVIKRIDRKKTLLDSLVKKEVKRDSLNQAKKKRMDSIANAKKVALAKKDSLKKLKKKDSLLLKKKTITTKKKVLSTNKSVVIKNGKVVN</sequence>
<name>A0A1B9DSB7_9FLAO</name>
<reference evidence="5" key="1">
    <citation type="submission" date="2016-03" db="EMBL/GenBank/DDBJ databases">
        <title>Draft genome sequence of Paenibacillus glacialis DSM 22343.</title>
        <authorList>
            <person name="Shin S.-K."/>
            <person name="Yi H."/>
        </authorList>
    </citation>
    <scope>NUCLEOTIDE SEQUENCE [LARGE SCALE GENOMIC DNA]</scope>
    <source>
        <strain evidence="5">NBRC 105008</strain>
    </source>
</reference>
<evidence type="ECO:0000313" key="2">
    <source>
        <dbReference type="EMBL" id="GEL10082.1"/>
    </source>
</evidence>
<feature type="domain" description="DUF4296" evidence="1">
    <location>
        <begin position="25"/>
        <end position="106"/>
    </location>
</feature>
<organism evidence="3 5">
    <name type="scientific">Flavobacterium glycines</name>
    <dbReference type="NCBI Taxonomy" id="551990"/>
    <lineage>
        <taxon>Bacteria</taxon>
        <taxon>Pseudomonadati</taxon>
        <taxon>Bacteroidota</taxon>
        <taxon>Flavobacteriia</taxon>
        <taxon>Flavobacteriales</taxon>
        <taxon>Flavobacteriaceae</taxon>
        <taxon>Flavobacterium</taxon>
    </lineage>
</organism>
<gene>
    <name evidence="3" type="ORF">FBGL_08075</name>
    <name evidence="2" type="ORF">FGL01_08210</name>
    <name evidence="4" type="ORF">SAMN05192550_0895</name>
</gene>
<comment type="caution">
    <text evidence="3">The sequence shown here is derived from an EMBL/GenBank/DDBJ whole genome shotgun (WGS) entry which is preliminary data.</text>
</comment>
<evidence type="ECO:0000313" key="4">
    <source>
        <dbReference type="EMBL" id="SDI82211.1"/>
    </source>
</evidence>
<accession>A0A1B9DSB7</accession>
<dbReference type="EMBL" id="FNEO01000001">
    <property type="protein sequence ID" value="SDI82211.1"/>
    <property type="molecule type" value="Genomic_DNA"/>
</dbReference>
<reference evidence="4 6" key="3">
    <citation type="submission" date="2016-10" db="EMBL/GenBank/DDBJ databases">
        <authorList>
            <person name="Varghese N."/>
            <person name="Submissions S."/>
        </authorList>
    </citation>
    <scope>NUCLEOTIDE SEQUENCE [LARGE SCALE GENOMIC DNA]</scope>
    <source>
        <strain evidence="4 6">Gm-149</strain>
    </source>
</reference>